<feature type="compositionally biased region" description="Polar residues" evidence="1">
    <location>
        <begin position="15"/>
        <end position="24"/>
    </location>
</feature>
<dbReference type="AlphaFoldDB" id="A0A9W9TFS1"/>
<protein>
    <submittedName>
        <fullName evidence="2">Uncharacterized protein</fullName>
    </submittedName>
</protein>
<dbReference type="Proteomes" id="UP001150941">
    <property type="component" value="Unassembled WGS sequence"/>
</dbReference>
<organism evidence="2 3">
    <name type="scientific">Penicillium chermesinum</name>
    <dbReference type="NCBI Taxonomy" id="63820"/>
    <lineage>
        <taxon>Eukaryota</taxon>
        <taxon>Fungi</taxon>
        <taxon>Dikarya</taxon>
        <taxon>Ascomycota</taxon>
        <taxon>Pezizomycotina</taxon>
        <taxon>Eurotiomycetes</taxon>
        <taxon>Eurotiomycetidae</taxon>
        <taxon>Eurotiales</taxon>
        <taxon>Aspergillaceae</taxon>
        <taxon>Penicillium</taxon>
    </lineage>
</organism>
<reference evidence="2" key="2">
    <citation type="journal article" date="2023" name="IMA Fungus">
        <title>Comparative genomic study of the Penicillium genus elucidates a diverse pangenome and 15 lateral gene transfer events.</title>
        <authorList>
            <person name="Petersen C."/>
            <person name="Sorensen T."/>
            <person name="Nielsen M.R."/>
            <person name="Sondergaard T.E."/>
            <person name="Sorensen J.L."/>
            <person name="Fitzpatrick D.A."/>
            <person name="Frisvad J.C."/>
            <person name="Nielsen K.L."/>
        </authorList>
    </citation>
    <scope>NUCLEOTIDE SEQUENCE</scope>
    <source>
        <strain evidence="2">IBT 19713</strain>
    </source>
</reference>
<feature type="region of interest" description="Disordered" evidence="1">
    <location>
        <begin position="7"/>
        <end position="28"/>
    </location>
</feature>
<dbReference type="GeneID" id="83205648"/>
<evidence type="ECO:0000313" key="3">
    <source>
        <dbReference type="Proteomes" id="UP001150941"/>
    </source>
</evidence>
<feature type="region of interest" description="Disordered" evidence="1">
    <location>
        <begin position="45"/>
        <end position="83"/>
    </location>
</feature>
<proteinExistence type="predicted"/>
<dbReference type="RefSeq" id="XP_058326675.1">
    <property type="nucleotide sequence ID" value="XM_058478345.1"/>
</dbReference>
<dbReference type="EMBL" id="JAPQKS010000007">
    <property type="protein sequence ID" value="KAJ5219845.1"/>
    <property type="molecule type" value="Genomic_DNA"/>
</dbReference>
<name>A0A9W9TFS1_9EURO</name>
<comment type="caution">
    <text evidence="2">The sequence shown here is derived from an EMBL/GenBank/DDBJ whole genome shotgun (WGS) entry which is preliminary data.</text>
</comment>
<accession>A0A9W9TFS1</accession>
<keyword evidence="3" id="KW-1185">Reference proteome</keyword>
<sequence>MVLIRFQSDRGDLNAATQHDTASPPSCRRLVSRCSDVQVFPLGPGTVPLESGSVSHQSTVDPERTPPSGQCTWSRRGGRPDLP</sequence>
<evidence type="ECO:0000313" key="2">
    <source>
        <dbReference type="EMBL" id="KAJ5219845.1"/>
    </source>
</evidence>
<reference evidence="2" key="1">
    <citation type="submission" date="2022-11" db="EMBL/GenBank/DDBJ databases">
        <authorList>
            <person name="Petersen C."/>
        </authorList>
    </citation>
    <scope>NUCLEOTIDE SEQUENCE</scope>
    <source>
        <strain evidence="2">IBT 19713</strain>
    </source>
</reference>
<gene>
    <name evidence="2" type="ORF">N7468_009049</name>
</gene>
<evidence type="ECO:0000256" key="1">
    <source>
        <dbReference type="SAM" id="MobiDB-lite"/>
    </source>
</evidence>